<reference evidence="1 2" key="1">
    <citation type="submission" date="2013-09" db="EMBL/GenBank/DDBJ databases">
        <authorList>
            <person name="Zeng Z."/>
            <person name="Chen C."/>
        </authorList>
    </citation>
    <scope>NUCLEOTIDE SEQUENCE [LARGE SCALE GENOMIC DNA]</scope>
    <source>
        <strain evidence="1 2">GH29-5</strain>
    </source>
</reference>
<evidence type="ECO:0000313" key="1">
    <source>
        <dbReference type="EMBL" id="KGO89500.1"/>
    </source>
</evidence>
<protein>
    <submittedName>
        <fullName evidence="1">Acetyltransferase</fullName>
    </submittedName>
</protein>
<dbReference type="GO" id="GO:0016740">
    <property type="term" value="F:transferase activity"/>
    <property type="evidence" value="ECO:0007669"/>
    <property type="project" value="UniProtKB-KW"/>
</dbReference>
<dbReference type="eggNOG" id="COG2388">
    <property type="taxonomic scope" value="Bacteria"/>
</dbReference>
<keyword evidence="1" id="KW-0808">Transferase</keyword>
<name>A0A0A2MMI2_9FLAO</name>
<sequence length="93" mass="10907">MEIKNNELLRQFENQTDKGLLTVEYSIQERKLFLTKLNHAETLEQETIDEFLKNIMAIAVEKKFKVVPTHAKITSFFRKNPSYKDLLPPGIKI</sequence>
<dbReference type="AlphaFoldDB" id="A0A0A2MMI2"/>
<dbReference type="Gene3D" id="3.40.630.30">
    <property type="match status" value="1"/>
</dbReference>
<dbReference type="OrthoDB" id="1149100at2"/>
<comment type="caution">
    <text evidence="1">The sequence shown here is derived from an EMBL/GenBank/DDBJ whole genome shotgun (WGS) entry which is preliminary data.</text>
</comment>
<dbReference type="STRING" id="1121899.GCA_000430025_00507"/>
<organism evidence="1 2">
    <name type="scientific">Flavobacterium suncheonense GH29-5 = DSM 17707</name>
    <dbReference type="NCBI Taxonomy" id="1121899"/>
    <lineage>
        <taxon>Bacteria</taxon>
        <taxon>Pseudomonadati</taxon>
        <taxon>Bacteroidota</taxon>
        <taxon>Flavobacteriia</taxon>
        <taxon>Flavobacteriales</taxon>
        <taxon>Flavobacteriaceae</taxon>
        <taxon>Flavobacterium</taxon>
    </lineage>
</organism>
<proteinExistence type="predicted"/>
<gene>
    <name evidence="1" type="ORF">Q764_06925</name>
</gene>
<keyword evidence="2" id="KW-1185">Reference proteome</keyword>
<dbReference type="RefSeq" id="WP_026979298.1">
    <property type="nucleotide sequence ID" value="NZ_AUCZ01000003.1"/>
</dbReference>
<evidence type="ECO:0000313" key="2">
    <source>
        <dbReference type="Proteomes" id="UP000030121"/>
    </source>
</evidence>
<dbReference type="EMBL" id="JRLW01000008">
    <property type="protein sequence ID" value="KGO89500.1"/>
    <property type="molecule type" value="Genomic_DNA"/>
</dbReference>
<accession>A0A0A2MMI2</accession>
<dbReference type="Proteomes" id="UP000030121">
    <property type="component" value="Unassembled WGS sequence"/>
</dbReference>